<feature type="active site" description="Proton donor" evidence="8">
    <location>
        <position position="270"/>
    </location>
</feature>
<comment type="subcellular location">
    <subcellularLocation>
        <location evidence="8">Periplasm</location>
    </subcellularLocation>
</comment>
<dbReference type="EMBL" id="CAADFQ010000029">
    <property type="protein sequence ID" value="VFK32030.1"/>
    <property type="molecule type" value="Genomic_DNA"/>
</dbReference>
<evidence type="ECO:0000313" key="11">
    <source>
        <dbReference type="EMBL" id="VFK27462.1"/>
    </source>
</evidence>
<dbReference type="Pfam" id="PF01435">
    <property type="entry name" value="Peptidase_M48"/>
    <property type="match status" value="1"/>
</dbReference>
<gene>
    <name evidence="11" type="ORF">BECKMB1821G_GA0114241_102811</name>
    <name evidence="13" type="ORF">BECKMB1821H_GA0114242_102838</name>
    <name evidence="12" type="ORF">BECKMB1821I_GA0114274_102910</name>
</gene>
<evidence type="ECO:0000259" key="10">
    <source>
        <dbReference type="Pfam" id="PF01435"/>
    </source>
</evidence>
<keyword evidence="3 8" id="KW-0732">Signal</keyword>
<dbReference type="GO" id="GO:0051603">
    <property type="term" value="P:proteolysis involved in protein catabolic process"/>
    <property type="evidence" value="ECO:0007669"/>
    <property type="project" value="TreeGrafter"/>
</dbReference>
<feature type="binding site" evidence="8">
    <location>
        <position position="266"/>
    </location>
    <ligand>
        <name>Zn(2+)</name>
        <dbReference type="ChEBI" id="CHEBI:29105"/>
        <note>catalytic</note>
    </ligand>
</feature>
<comment type="similarity">
    <text evidence="8">Belongs to the peptidase M48 family. BepA subfamily.</text>
</comment>
<dbReference type="GO" id="GO:0042597">
    <property type="term" value="C:periplasmic space"/>
    <property type="evidence" value="ECO:0007669"/>
    <property type="project" value="UniProtKB-SubCell"/>
</dbReference>
<dbReference type="EC" id="3.4.-.-" evidence="8"/>
<keyword evidence="1 8" id="KW-0645">Protease</keyword>
<feature type="compositionally biased region" description="Polar residues" evidence="9">
    <location>
        <begin position="16"/>
        <end position="41"/>
    </location>
</feature>
<evidence type="ECO:0000256" key="5">
    <source>
        <dbReference type="ARBA" id="ARBA00022801"/>
    </source>
</evidence>
<dbReference type="GO" id="GO:0004222">
    <property type="term" value="F:metalloendopeptidase activity"/>
    <property type="evidence" value="ECO:0007669"/>
    <property type="project" value="InterPro"/>
</dbReference>
<feature type="region of interest" description="Disordered" evidence="9">
    <location>
        <begin position="13"/>
        <end position="48"/>
    </location>
</feature>
<keyword evidence="6 8" id="KW-0862">Zinc</keyword>
<proteinExistence type="inferred from homology"/>
<evidence type="ECO:0000256" key="1">
    <source>
        <dbReference type="ARBA" id="ARBA00022670"/>
    </source>
</evidence>
<keyword evidence="2 8" id="KW-0479">Metal-binding</keyword>
<evidence type="ECO:0000256" key="9">
    <source>
        <dbReference type="SAM" id="MobiDB-lite"/>
    </source>
</evidence>
<evidence type="ECO:0000313" key="13">
    <source>
        <dbReference type="EMBL" id="VFK75673.1"/>
    </source>
</evidence>
<dbReference type="Gene3D" id="3.30.2010.10">
    <property type="entry name" value="Metalloproteases ('zincins'), catalytic domain"/>
    <property type="match status" value="1"/>
</dbReference>
<keyword evidence="4 8" id="KW-0574">Periplasm</keyword>
<evidence type="ECO:0000256" key="8">
    <source>
        <dbReference type="HAMAP-Rule" id="MF_00997"/>
    </source>
</evidence>
<dbReference type="PANTHER" id="PTHR22726:SF1">
    <property type="entry name" value="METALLOENDOPEPTIDASE OMA1, MITOCHONDRIAL"/>
    <property type="match status" value="1"/>
</dbReference>
<dbReference type="InterPro" id="IPR001915">
    <property type="entry name" value="Peptidase_M48"/>
</dbReference>
<dbReference type="PANTHER" id="PTHR22726">
    <property type="entry name" value="METALLOENDOPEPTIDASE OMA1"/>
    <property type="match status" value="1"/>
</dbReference>
<evidence type="ECO:0000313" key="12">
    <source>
        <dbReference type="EMBL" id="VFK32030.1"/>
    </source>
</evidence>
<keyword evidence="7 8" id="KW-0482">Metalloprotease</keyword>
<evidence type="ECO:0000256" key="2">
    <source>
        <dbReference type="ARBA" id="ARBA00022723"/>
    </source>
</evidence>
<dbReference type="AlphaFoldDB" id="A0A450XRX1"/>
<dbReference type="Gene3D" id="1.25.40.10">
    <property type="entry name" value="Tetratricopeptide repeat domain"/>
    <property type="match status" value="1"/>
</dbReference>
<feature type="binding site" evidence="8">
    <location>
        <position position="201"/>
    </location>
    <ligand>
        <name>Zn(2+)</name>
        <dbReference type="ChEBI" id="CHEBI:29105"/>
        <note>catalytic</note>
    </ligand>
</feature>
<dbReference type="EMBL" id="CAADFO010000028">
    <property type="protein sequence ID" value="VFK27462.1"/>
    <property type="molecule type" value="Genomic_DNA"/>
</dbReference>
<protein>
    <recommendedName>
        <fullName evidence="8">Putative beta-barrel assembly-enhancing protease</fullName>
        <ecNumber evidence="8">3.4.-.-</ecNumber>
    </recommendedName>
</protein>
<dbReference type="GO" id="GO:0008270">
    <property type="term" value="F:zinc ion binding"/>
    <property type="evidence" value="ECO:0007669"/>
    <property type="project" value="UniProtKB-UniRule"/>
</dbReference>
<sequence>MAISPHEVVIVPAIPSPNQDKPASARLSNLPRSQLNRSRPQFQAAESGKHTVWNSLSQDRPALLRWLLILTLFFSTPGVCREMGAEIMLPDMGDPSGTVLSSADERRLGEAFMREARARIDIIDEPEISSYLENLGYRLVSHSETTSVAMGTTSTNTNFTFFAIRDRAINAFAVPGGYIGVNAGLILNTETESELAAVLGHEIAHIRQHHIARAIQLGSNMNPLTIAGILAGIIIGTQNPEAGRATMATVAAGTAQKQIDFTRANEEEADRLGIRILHLAGFDPRAVPDFFERLQTAHRYYRSPPEFLSTHPVTLSRIADSRNRAEQYPYRQYADTLEYHLVRAHLAVMMEPNANKSIRYFQNALQNGKYRNRVATRYGLALAFMAARKWQKAKRQIAGLLESNPEHVIFLARLADIQLASGQITRATRAYADALLLHPDHKLLTLGYARALLQANKPKKVIALLDNQRQRHRNPALQELLAKAFAQAGDRTNANAALSEHHYLRGDLEAAIRQLRIALKTSAGDFYQSSRIEARLEQFQQERLLRMKQ</sequence>
<dbReference type="InterPro" id="IPR030873">
    <property type="entry name" value="Protease_BepA"/>
</dbReference>
<evidence type="ECO:0000256" key="6">
    <source>
        <dbReference type="ARBA" id="ARBA00022833"/>
    </source>
</evidence>
<keyword evidence="5 8" id="KW-0378">Hydrolase</keyword>
<dbReference type="GO" id="GO:0016020">
    <property type="term" value="C:membrane"/>
    <property type="evidence" value="ECO:0007669"/>
    <property type="project" value="InterPro"/>
</dbReference>
<dbReference type="EMBL" id="CAADGH010000028">
    <property type="protein sequence ID" value="VFK75673.1"/>
    <property type="molecule type" value="Genomic_DNA"/>
</dbReference>
<evidence type="ECO:0000256" key="3">
    <source>
        <dbReference type="ARBA" id="ARBA00022729"/>
    </source>
</evidence>
<dbReference type="Pfam" id="PF14559">
    <property type="entry name" value="TPR_19"/>
    <property type="match status" value="1"/>
</dbReference>
<feature type="binding site" evidence="8">
    <location>
        <position position="205"/>
    </location>
    <ligand>
        <name>Zn(2+)</name>
        <dbReference type="ChEBI" id="CHEBI:29105"/>
        <note>catalytic</note>
    </ligand>
</feature>
<dbReference type="InterPro" id="IPR051156">
    <property type="entry name" value="Mito/Outer_Membr_Metalloprot"/>
</dbReference>
<dbReference type="InterPro" id="IPR011990">
    <property type="entry name" value="TPR-like_helical_dom_sf"/>
</dbReference>
<organism evidence="12">
    <name type="scientific">Candidatus Kentrum sp. MB</name>
    <dbReference type="NCBI Taxonomy" id="2138164"/>
    <lineage>
        <taxon>Bacteria</taxon>
        <taxon>Pseudomonadati</taxon>
        <taxon>Pseudomonadota</taxon>
        <taxon>Gammaproteobacteria</taxon>
        <taxon>Candidatus Kentrum</taxon>
    </lineage>
</organism>
<reference evidence="12" key="1">
    <citation type="submission" date="2019-02" db="EMBL/GenBank/DDBJ databases">
        <authorList>
            <person name="Gruber-Vodicka R. H."/>
            <person name="Seah K. B. B."/>
        </authorList>
    </citation>
    <scope>NUCLEOTIDE SEQUENCE</scope>
    <source>
        <strain evidence="11">BECK_BZ197</strain>
        <strain evidence="13">BECK_BZ198</strain>
        <strain evidence="12">BECK_BZ199</strain>
    </source>
</reference>
<dbReference type="HAMAP" id="MF_00997">
    <property type="entry name" value="Protease_BepA"/>
    <property type="match status" value="1"/>
</dbReference>
<name>A0A450XRX1_9GAMM</name>
<feature type="active site" evidence="8">
    <location>
        <position position="202"/>
    </location>
</feature>
<feature type="domain" description="Peptidase M48" evidence="10">
    <location>
        <begin position="147"/>
        <end position="323"/>
    </location>
</feature>
<dbReference type="SUPFAM" id="SSF48452">
    <property type="entry name" value="TPR-like"/>
    <property type="match status" value="1"/>
</dbReference>
<comment type="cofactor">
    <cofactor evidence="8">
        <name>Zn(2+)</name>
        <dbReference type="ChEBI" id="CHEBI:29105"/>
    </cofactor>
    <text evidence="8">Binds 1 zinc ion per subunit.</text>
</comment>
<comment type="function">
    <text evidence="8">Functions as both a chaperone and a metalloprotease. Maintains the integrity of the outer membrane by promoting either the assembly or the elimination of outer membrane proteins, depending on their folding state.</text>
</comment>
<evidence type="ECO:0000256" key="4">
    <source>
        <dbReference type="ARBA" id="ARBA00022764"/>
    </source>
</evidence>
<evidence type="ECO:0000256" key="7">
    <source>
        <dbReference type="ARBA" id="ARBA00023049"/>
    </source>
</evidence>
<accession>A0A450XRX1</accession>